<keyword evidence="5 11" id="KW-0545">Nucleotide biosynthesis</keyword>
<dbReference type="SUPFAM" id="SSF52540">
    <property type="entry name" value="P-loop containing nucleoside triphosphate hydrolases"/>
    <property type="match status" value="1"/>
</dbReference>
<dbReference type="PANTHER" id="PTHR10344:SF4">
    <property type="entry name" value="UMP-CMP KINASE 2, MITOCHONDRIAL"/>
    <property type="match status" value="1"/>
</dbReference>
<dbReference type="PANTHER" id="PTHR10344">
    <property type="entry name" value="THYMIDYLATE KINASE"/>
    <property type="match status" value="1"/>
</dbReference>
<dbReference type="FunFam" id="3.40.50.300:FF:000225">
    <property type="entry name" value="Thymidylate kinase"/>
    <property type="match status" value="1"/>
</dbReference>
<name>A0A7V4E217_UNCW3</name>
<dbReference type="HAMAP" id="MF_00165">
    <property type="entry name" value="Thymidylate_kinase"/>
    <property type="match status" value="1"/>
</dbReference>
<evidence type="ECO:0000256" key="2">
    <source>
        <dbReference type="ARBA" id="ARBA00012980"/>
    </source>
</evidence>
<sequence>MGKWGFFITFEGIEGSGKSTLANMLYEKLKVYDFPVVFTREPGGTDVGEKIREIILNKNFDIDPYSELFLFLVARRENVKRIITPALREGKIVICDRFDDSTFAYQGFGRNIPLRFITRVNKLITEEIKPNLTFLIDVPVNIGFSRIKREDRIEIEKTDFHERVRKGFLTIAKRAKKRVIVLNGEDNLERNIEICEEITFRRLLEKGKFVKKIKEIKGER</sequence>
<dbReference type="EC" id="2.7.4.9" evidence="2 11"/>
<dbReference type="GO" id="GO:0006227">
    <property type="term" value="P:dUDP biosynthetic process"/>
    <property type="evidence" value="ECO:0007669"/>
    <property type="project" value="TreeGrafter"/>
</dbReference>
<comment type="function">
    <text evidence="10 11">Phosphorylation of dTMP to form dTDP in both de novo and salvage pathways of dTTP synthesis.</text>
</comment>
<dbReference type="GO" id="GO:0006235">
    <property type="term" value="P:dTTP biosynthetic process"/>
    <property type="evidence" value="ECO:0007669"/>
    <property type="project" value="UniProtKB-UniRule"/>
</dbReference>
<dbReference type="AlphaFoldDB" id="A0A7V4E217"/>
<evidence type="ECO:0000259" key="12">
    <source>
        <dbReference type="Pfam" id="PF02223"/>
    </source>
</evidence>
<gene>
    <name evidence="11 13" type="primary">tmk</name>
    <name evidence="13" type="ORF">ENU72_01745</name>
</gene>
<evidence type="ECO:0000256" key="5">
    <source>
        <dbReference type="ARBA" id="ARBA00022727"/>
    </source>
</evidence>
<evidence type="ECO:0000256" key="1">
    <source>
        <dbReference type="ARBA" id="ARBA00009776"/>
    </source>
</evidence>
<reference evidence="13" key="1">
    <citation type="journal article" date="2020" name="mSystems">
        <title>Genome- and Community-Level Interaction Insights into Carbon Utilization and Element Cycling Functions of Hydrothermarchaeota in Hydrothermal Sediment.</title>
        <authorList>
            <person name="Zhou Z."/>
            <person name="Liu Y."/>
            <person name="Xu W."/>
            <person name="Pan J."/>
            <person name="Luo Z.H."/>
            <person name="Li M."/>
        </authorList>
    </citation>
    <scope>NUCLEOTIDE SEQUENCE [LARGE SCALE GENOMIC DNA]</scope>
    <source>
        <strain evidence="13">SpSt-695</strain>
    </source>
</reference>
<evidence type="ECO:0000256" key="9">
    <source>
        <dbReference type="ARBA" id="ARBA00048743"/>
    </source>
</evidence>
<comment type="catalytic activity">
    <reaction evidence="9 11">
        <text>dTMP + ATP = dTDP + ADP</text>
        <dbReference type="Rhea" id="RHEA:13517"/>
        <dbReference type="ChEBI" id="CHEBI:30616"/>
        <dbReference type="ChEBI" id="CHEBI:58369"/>
        <dbReference type="ChEBI" id="CHEBI:63528"/>
        <dbReference type="ChEBI" id="CHEBI:456216"/>
        <dbReference type="EC" id="2.7.4.9"/>
    </reaction>
</comment>
<dbReference type="Pfam" id="PF02223">
    <property type="entry name" value="Thymidylate_kin"/>
    <property type="match status" value="1"/>
</dbReference>
<dbReference type="Gene3D" id="3.40.50.300">
    <property type="entry name" value="P-loop containing nucleotide triphosphate hydrolases"/>
    <property type="match status" value="1"/>
</dbReference>
<comment type="caution">
    <text evidence="13">The sequence shown here is derived from an EMBL/GenBank/DDBJ whole genome shotgun (WGS) entry which is preliminary data.</text>
</comment>
<evidence type="ECO:0000256" key="10">
    <source>
        <dbReference type="ARBA" id="ARBA00057735"/>
    </source>
</evidence>
<protein>
    <recommendedName>
        <fullName evidence="3 11">Thymidylate kinase</fullName>
        <ecNumber evidence="2 11">2.7.4.9</ecNumber>
    </recommendedName>
    <alternativeName>
        <fullName evidence="11">dTMP kinase</fullName>
    </alternativeName>
</protein>
<feature type="domain" description="Thymidylate kinase-like" evidence="12">
    <location>
        <begin position="10"/>
        <end position="189"/>
    </location>
</feature>
<dbReference type="EMBL" id="DTDP01000074">
    <property type="protein sequence ID" value="HGK53731.1"/>
    <property type="molecule type" value="Genomic_DNA"/>
</dbReference>
<dbReference type="GO" id="GO:0004798">
    <property type="term" value="F:dTMP kinase activity"/>
    <property type="evidence" value="ECO:0007669"/>
    <property type="project" value="UniProtKB-UniRule"/>
</dbReference>
<proteinExistence type="inferred from homology"/>
<keyword evidence="8 11" id="KW-0067">ATP-binding</keyword>
<comment type="similarity">
    <text evidence="1 11">Belongs to the thymidylate kinase family.</text>
</comment>
<dbReference type="GO" id="GO:0005829">
    <property type="term" value="C:cytosol"/>
    <property type="evidence" value="ECO:0007669"/>
    <property type="project" value="TreeGrafter"/>
</dbReference>
<dbReference type="PROSITE" id="PS01331">
    <property type="entry name" value="THYMIDYLATE_KINASE"/>
    <property type="match status" value="1"/>
</dbReference>
<dbReference type="InterPro" id="IPR027417">
    <property type="entry name" value="P-loop_NTPase"/>
</dbReference>
<dbReference type="InterPro" id="IPR018094">
    <property type="entry name" value="Thymidylate_kinase"/>
</dbReference>
<evidence type="ECO:0000256" key="3">
    <source>
        <dbReference type="ARBA" id="ARBA00017144"/>
    </source>
</evidence>
<evidence type="ECO:0000313" key="13">
    <source>
        <dbReference type="EMBL" id="HGK53731.1"/>
    </source>
</evidence>
<evidence type="ECO:0000256" key="6">
    <source>
        <dbReference type="ARBA" id="ARBA00022741"/>
    </source>
</evidence>
<evidence type="ECO:0000256" key="4">
    <source>
        <dbReference type="ARBA" id="ARBA00022679"/>
    </source>
</evidence>
<evidence type="ECO:0000256" key="7">
    <source>
        <dbReference type="ARBA" id="ARBA00022777"/>
    </source>
</evidence>
<accession>A0A7V4E217</accession>
<keyword evidence="7 11" id="KW-0418">Kinase</keyword>
<dbReference type="InterPro" id="IPR018095">
    <property type="entry name" value="Thymidylate_kin_CS"/>
</dbReference>
<evidence type="ECO:0000256" key="8">
    <source>
        <dbReference type="ARBA" id="ARBA00022840"/>
    </source>
</evidence>
<dbReference type="InterPro" id="IPR039430">
    <property type="entry name" value="Thymidylate_kin-like_dom"/>
</dbReference>
<dbReference type="NCBIfam" id="TIGR00041">
    <property type="entry name" value="DTMP_kinase"/>
    <property type="match status" value="1"/>
</dbReference>
<feature type="binding site" evidence="11">
    <location>
        <begin position="12"/>
        <end position="19"/>
    </location>
    <ligand>
        <name>ATP</name>
        <dbReference type="ChEBI" id="CHEBI:30616"/>
    </ligand>
</feature>
<dbReference type="CDD" id="cd01672">
    <property type="entry name" value="TMPK"/>
    <property type="match status" value="1"/>
</dbReference>
<keyword evidence="6 11" id="KW-0547">Nucleotide-binding</keyword>
<dbReference type="GO" id="GO:0005524">
    <property type="term" value="F:ATP binding"/>
    <property type="evidence" value="ECO:0007669"/>
    <property type="project" value="UniProtKB-UniRule"/>
</dbReference>
<organism evidence="13">
    <name type="scientific">candidate division WOR-3 bacterium</name>
    <dbReference type="NCBI Taxonomy" id="2052148"/>
    <lineage>
        <taxon>Bacteria</taxon>
        <taxon>Bacteria division WOR-3</taxon>
    </lineage>
</organism>
<evidence type="ECO:0000256" key="11">
    <source>
        <dbReference type="HAMAP-Rule" id="MF_00165"/>
    </source>
</evidence>
<keyword evidence="4 11" id="KW-0808">Transferase</keyword>
<dbReference type="GO" id="GO:0006233">
    <property type="term" value="P:dTDP biosynthetic process"/>
    <property type="evidence" value="ECO:0007669"/>
    <property type="project" value="InterPro"/>
</dbReference>